<dbReference type="GO" id="GO:0006865">
    <property type="term" value="P:amino acid transport"/>
    <property type="evidence" value="ECO:0007669"/>
    <property type="project" value="UniProtKB-KW"/>
</dbReference>
<dbReference type="PROSITE" id="PS51257">
    <property type="entry name" value="PROKAR_LIPOPROTEIN"/>
    <property type="match status" value="1"/>
</dbReference>
<protein>
    <recommendedName>
        <fullName evidence="5">Leucine-binding protein domain-containing protein</fullName>
    </recommendedName>
</protein>
<evidence type="ECO:0000256" key="1">
    <source>
        <dbReference type="ARBA" id="ARBA00010062"/>
    </source>
</evidence>
<dbReference type="SUPFAM" id="SSF53822">
    <property type="entry name" value="Periplasmic binding protein-like I"/>
    <property type="match status" value="1"/>
</dbReference>
<dbReference type="KEGG" id="amv:ACMV_15800"/>
<reference evidence="6 7" key="1">
    <citation type="submission" date="2010-12" db="EMBL/GenBank/DDBJ databases">
        <title>Whole genome sequence of Acidiphilium multivorum AIU301.</title>
        <authorList>
            <person name="Narita-Yamada S."/>
            <person name="Nakamura S."/>
            <person name="Ito N."/>
            <person name="Takarada H."/>
            <person name="Katano Y."/>
            <person name="Nakazawa H."/>
            <person name="Hosoyama A."/>
            <person name="Yamada R."/>
            <person name="Fujita N."/>
        </authorList>
    </citation>
    <scope>NUCLEOTIDE SEQUENCE [LARGE SCALE GENOMIC DNA]</scope>
    <source>
        <strain evidence="7">DSM 11245 / JCM 8867 / AIU301</strain>
    </source>
</reference>
<dbReference type="InterPro" id="IPR051010">
    <property type="entry name" value="BCAA_transport"/>
</dbReference>
<dbReference type="Pfam" id="PF13458">
    <property type="entry name" value="Peripla_BP_6"/>
    <property type="match status" value="1"/>
</dbReference>
<keyword evidence="7" id="KW-1185">Reference proteome</keyword>
<dbReference type="CDD" id="cd06339">
    <property type="entry name" value="PBP1_YraM_LppC_lipoprotein-like"/>
    <property type="match status" value="1"/>
</dbReference>
<dbReference type="PANTHER" id="PTHR30483:SF6">
    <property type="entry name" value="PERIPLASMIC BINDING PROTEIN OF ABC TRANSPORTER FOR NATURAL AMINO ACIDS"/>
    <property type="match status" value="1"/>
</dbReference>
<dbReference type="PANTHER" id="PTHR30483">
    <property type="entry name" value="LEUCINE-SPECIFIC-BINDING PROTEIN"/>
    <property type="match status" value="1"/>
</dbReference>
<keyword evidence="3" id="KW-0813">Transport</keyword>
<keyword evidence="2 4" id="KW-0732">Signal</keyword>
<dbReference type="Proteomes" id="UP000007100">
    <property type="component" value="Chromosome"/>
</dbReference>
<sequence>MMRKEFRMSRRTLTPVTLVLATLAALALAGCSTVTSPPVSNVGGTAQGMTSPDLGQRHGPVALLVPLSGPYAGIGRSIEQSVKLAFSTHGAPRLDIENTGGTPSGAAAAAHAAINDGAGLILGPLTKGETQAVAPIAQAAGVNVLAFTNDNSIAQPGVWPMGISPDQQVSRVVSYAIESGRTRTAAILPEGQFGRLMAAALRQTAARLGTPPPRIGYYSASFASLNATTRSISQFDSRGAGLMARIRAARDQDNAAGRRLADKLRTEPVPPPPFDALLLGATGEDLAELQTFLPYYEAGPPQVQLLGPALWASKAKAMATHDALRGALYAAPDPAAGLPFEQKFEATYGGGKPPSIDKVAFDAAAIAVLAAHEGGYTTAVLTNPTGFAGTDGVMRLLPDGHVERGLAVFRVEPGGPKIVSPAPQTLPSPASPPNA</sequence>
<evidence type="ECO:0000313" key="7">
    <source>
        <dbReference type="Proteomes" id="UP000007100"/>
    </source>
</evidence>
<evidence type="ECO:0000256" key="2">
    <source>
        <dbReference type="ARBA" id="ARBA00022729"/>
    </source>
</evidence>
<dbReference type="HOGENOM" id="CLU_049010_0_0_5"/>
<evidence type="ECO:0000256" key="4">
    <source>
        <dbReference type="SAM" id="SignalP"/>
    </source>
</evidence>
<dbReference type="InterPro" id="IPR028082">
    <property type="entry name" value="Peripla_BP_I"/>
</dbReference>
<proteinExistence type="inferred from homology"/>
<dbReference type="InterPro" id="IPR028081">
    <property type="entry name" value="Leu-bd"/>
</dbReference>
<dbReference type="AlphaFoldDB" id="F0IYR7"/>
<accession>F0IYR7</accession>
<dbReference type="EMBL" id="AP012035">
    <property type="protein sequence ID" value="BAJ80927.1"/>
    <property type="molecule type" value="Genomic_DNA"/>
</dbReference>
<gene>
    <name evidence="6" type="ordered locus">ACMV_15800</name>
</gene>
<dbReference type="Gene3D" id="3.40.50.2300">
    <property type="match status" value="1"/>
</dbReference>
<name>F0IYR7_ACIMA</name>
<feature type="domain" description="Leucine-binding protein" evidence="5">
    <location>
        <begin position="61"/>
        <end position="415"/>
    </location>
</feature>
<feature type="signal peptide" evidence="4">
    <location>
        <begin position="1"/>
        <end position="29"/>
    </location>
</feature>
<organism evidence="6 7">
    <name type="scientific">Acidiphilium multivorum (strain DSM 11245 / JCM 8867 / NBRC 100883 / AIU 301)</name>
    <dbReference type="NCBI Taxonomy" id="926570"/>
    <lineage>
        <taxon>Bacteria</taxon>
        <taxon>Pseudomonadati</taxon>
        <taxon>Pseudomonadota</taxon>
        <taxon>Alphaproteobacteria</taxon>
        <taxon>Acetobacterales</taxon>
        <taxon>Acidocellaceae</taxon>
        <taxon>Acidiphilium</taxon>
    </lineage>
</organism>
<feature type="chain" id="PRO_5003251335" description="Leucine-binding protein domain-containing protein" evidence="4">
    <location>
        <begin position="30"/>
        <end position="435"/>
    </location>
</feature>
<evidence type="ECO:0000259" key="5">
    <source>
        <dbReference type="Pfam" id="PF13458"/>
    </source>
</evidence>
<evidence type="ECO:0000313" key="6">
    <source>
        <dbReference type="EMBL" id="BAJ80927.1"/>
    </source>
</evidence>
<comment type="similarity">
    <text evidence="1">Belongs to the leucine-binding protein family.</text>
</comment>
<evidence type="ECO:0000256" key="3">
    <source>
        <dbReference type="ARBA" id="ARBA00022970"/>
    </source>
</evidence>
<keyword evidence="3" id="KW-0029">Amino-acid transport</keyword>